<comment type="function">
    <text evidence="8">Located at the back of the 30S subunit body where it stabilizes the conformation of the head with respect to the body.</text>
</comment>
<comment type="caution">
    <text evidence="12">The sequence shown here is derived from an EMBL/GenBank/DDBJ whole genome shotgun (WGS) entry which is preliminary data.</text>
</comment>
<evidence type="ECO:0000256" key="6">
    <source>
        <dbReference type="ARBA" id="ARBA00035255"/>
    </source>
</evidence>
<dbReference type="InterPro" id="IPR020568">
    <property type="entry name" value="Ribosomal_Su5_D2-typ_SF"/>
</dbReference>
<dbReference type="InterPro" id="IPR005324">
    <property type="entry name" value="Ribosomal_uS5_C"/>
</dbReference>
<dbReference type="PROSITE" id="PS00585">
    <property type="entry name" value="RIBOSOMAL_S5"/>
    <property type="match status" value="1"/>
</dbReference>
<dbReference type="FunFam" id="3.30.230.10:FF:000002">
    <property type="entry name" value="30S ribosomal protein S5"/>
    <property type="match status" value="1"/>
</dbReference>
<evidence type="ECO:0000256" key="4">
    <source>
        <dbReference type="ARBA" id="ARBA00022980"/>
    </source>
</evidence>
<dbReference type="FunFam" id="3.30.160.20:FF:000001">
    <property type="entry name" value="30S ribosomal protein S5"/>
    <property type="match status" value="1"/>
</dbReference>
<sequence length="200" mass="21613">MPTENTTEQRPAAAEAATARPERGRRDNNNGRRQFRRRQEPKEFEDVVVSINRVSKTVKGGRRMRFAALVVVGDKKGRIGFGMGKAAEVPDAIKKANEAAVKNVFRVNLVDDNRTVPHTSIGKHGAASVILLPAAPGTGVIAGGAVRSILELAGVSDVLSKVHGSRTSVNVVYATLNALQQMRTVEEVAKLRDKKVAEIR</sequence>
<name>A0AB35U3F4_9FIRM</name>
<dbReference type="GO" id="GO:0019843">
    <property type="term" value="F:rRNA binding"/>
    <property type="evidence" value="ECO:0007669"/>
    <property type="project" value="UniProtKB-UniRule"/>
</dbReference>
<dbReference type="EMBL" id="JALBUR010000011">
    <property type="protein sequence ID" value="MDX8419613.1"/>
    <property type="molecule type" value="Genomic_DNA"/>
</dbReference>
<dbReference type="PANTHER" id="PTHR48277">
    <property type="entry name" value="MITOCHONDRIAL RIBOSOMAL PROTEIN S5"/>
    <property type="match status" value="1"/>
</dbReference>
<dbReference type="InterPro" id="IPR014721">
    <property type="entry name" value="Ribsml_uS5_D2-typ_fold_subgr"/>
</dbReference>
<reference evidence="12 13" key="1">
    <citation type="submission" date="2022-03" db="EMBL/GenBank/DDBJ databases">
        <title>Novel taxa within the pig intestine.</title>
        <authorList>
            <person name="Wylensek D."/>
            <person name="Bishof K."/>
            <person name="Afrizal A."/>
            <person name="Clavel T."/>
        </authorList>
    </citation>
    <scope>NUCLEOTIDE SEQUENCE [LARGE SCALE GENOMIC DNA]</scope>
    <source>
        <strain evidence="12 13">CLA-KB-P133</strain>
    </source>
</reference>
<organism evidence="12 13">
    <name type="scientific">Grylomicrobium aquisgranensis</name>
    <dbReference type="NCBI Taxonomy" id="2926318"/>
    <lineage>
        <taxon>Bacteria</taxon>
        <taxon>Bacillati</taxon>
        <taxon>Bacillota</taxon>
        <taxon>Erysipelotrichia</taxon>
        <taxon>Erysipelotrichales</taxon>
        <taxon>Erysipelotrichaceae</taxon>
        <taxon>Grylomicrobium</taxon>
    </lineage>
</organism>
<feature type="compositionally biased region" description="Basic and acidic residues" evidence="10">
    <location>
        <begin position="20"/>
        <end position="30"/>
    </location>
</feature>
<keyword evidence="4 8" id="KW-0689">Ribosomal protein</keyword>
<evidence type="ECO:0000313" key="13">
    <source>
        <dbReference type="Proteomes" id="UP001286174"/>
    </source>
</evidence>
<feature type="region of interest" description="Disordered" evidence="10">
    <location>
        <begin position="1"/>
        <end position="42"/>
    </location>
</feature>
<dbReference type="RefSeq" id="WP_108775504.1">
    <property type="nucleotide sequence ID" value="NZ_JALBUR010000011.1"/>
</dbReference>
<keyword evidence="3 8" id="KW-0694">RNA-binding</keyword>
<dbReference type="HAMAP" id="MF_01307_B">
    <property type="entry name" value="Ribosomal_uS5_B"/>
    <property type="match status" value="1"/>
</dbReference>
<dbReference type="SUPFAM" id="SSF54211">
    <property type="entry name" value="Ribosomal protein S5 domain 2-like"/>
    <property type="match status" value="1"/>
</dbReference>
<dbReference type="Gene3D" id="3.30.160.20">
    <property type="match status" value="1"/>
</dbReference>
<dbReference type="GO" id="GO:0006412">
    <property type="term" value="P:translation"/>
    <property type="evidence" value="ECO:0007669"/>
    <property type="project" value="UniProtKB-UniRule"/>
</dbReference>
<dbReference type="Gene3D" id="3.30.230.10">
    <property type="match status" value="1"/>
</dbReference>
<comment type="subunit">
    <text evidence="7 8">Part of the 30S ribosomal subunit. Contacts proteins S4 and S8.</text>
</comment>
<proteinExistence type="inferred from homology"/>
<dbReference type="Pfam" id="PF03719">
    <property type="entry name" value="Ribosomal_S5_C"/>
    <property type="match status" value="1"/>
</dbReference>
<keyword evidence="5 8" id="KW-0687">Ribonucleoprotein</keyword>
<evidence type="ECO:0000256" key="8">
    <source>
        <dbReference type="HAMAP-Rule" id="MF_01307"/>
    </source>
</evidence>
<comment type="similarity">
    <text evidence="1 8 9">Belongs to the universal ribosomal protein uS5 family.</text>
</comment>
<dbReference type="NCBIfam" id="TIGR01021">
    <property type="entry name" value="rpsE_bact"/>
    <property type="match status" value="1"/>
</dbReference>
<dbReference type="Pfam" id="PF00333">
    <property type="entry name" value="Ribosomal_S5"/>
    <property type="match status" value="1"/>
</dbReference>
<dbReference type="InterPro" id="IPR000851">
    <property type="entry name" value="Ribosomal_uS5"/>
</dbReference>
<gene>
    <name evidence="8 12" type="primary">rpsE</name>
    <name evidence="12" type="ORF">MOZ60_05855</name>
</gene>
<evidence type="ECO:0000256" key="5">
    <source>
        <dbReference type="ARBA" id="ARBA00023274"/>
    </source>
</evidence>
<dbReference type="PROSITE" id="PS50881">
    <property type="entry name" value="S5_DSRBD"/>
    <property type="match status" value="1"/>
</dbReference>
<dbReference type="GO" id="GO:0015935">
    <property type="term" value="C:small ribosomal subunit"/>
    <property type="evidence" value="ECO:0007669"/>
    <property type="project" value="InterPro"/>
</dbReference>
<dbReference type="AlphaFoldDB" id="A0AB35U3F4"/>
<evidence type="ECO:0000256" key="1">
    <source>
        <dbReference type="ARBA" id="ARBA00008945"/>
    </source>
</evidence>
<dbReference type="InterPro" id="IPR005712">
    <property type="entry name" value="Ribosomal_uS5_bac-type"/>
</dbReference>
<feature type="compositionally biased region" description="Low complexity" evidence="10">
    <location>
        <begin position="1"/>
        <end position="19"/>
    </location>
</feature>
<comment type="domain">
    <text evidence="8">The N-terminal domain interacts with the head of the 30S subunit; the C-terminal domain interacts with the body and contacts protein S4. The interaction surface between S4 and S5 is involved in control of translational fidelity.</text>
</comment>
<dbReference type="GO" id="GO:0003735">
    <property type="term" value="F:structural constituent of ribosome"/>
    <property type="evidence" value="ECO:0007669"/>
    <property type="project" value="UniProtKB-UniRule"/>
</dbReference>
<dbReference type="InterPro" id="IPR013810">
    <property type="entry name" value="Ribosomal_uS5_N"/>
</dbReference>
<dbReference type="GO" id="GO:0042254">
    <property type="term" value="P:ribosome biogenesis"/>
    <property type="evidence" value="ECO:0007669"/>
    <property type="project" value="UniProtKB-ARBA"/>
</dbReference>
<protein>
    <recommendedName>
        <fullName evidence="6 8">Small ribosomal subunit protein uS5</fullName>
    </recommendedName>
</protein>
<dbReference type="SUPFAM" id="SSF54768">
    <property type="entry name" value="dsRNA-binding domain-like"/>
    <property type="match status" value="1"/>
</dbReference>
<evidence type="ECO:0000256" key="10">
    <source>
        <dbReference type="SAM" id="MobiDB-lite"/>
    </source>
</evidence>
<comment type="function">
    <text evidence="8">With S4 and S12 plays an important role in translational accuracy.</text>
</comment>
<keyword evidence="13" id="KW-1185">Reference proteome</keyword>
<keyword evidence="2 8" id="KW-0699">rRNA-binding</keyword>
<evidence type="ECO:0000259" key="11">
    <source>
        <dbReference type="PROSITE" id="PS50881"/>
    </source>
</evidence>
<accession>A0AB35U3F4</accession>
<dbReference type="InterPro" id="IPR018192">
    <property type="entry name" value="Ribosomal_uS5_N_CS"/>
</dbReference>
<evidence type="ECO:0000313" key="12">
    <source>
        <dbReference type="EMBL" id="MDX8419613.1"/>
    </source>
</evidence>
<feature type="domain" description="S5 DRBM" evidence="11">
    <location>
        <begin position="44"/>
        <end position="107"/>
    </location>
</feature>
<evidence type="ECO:0000256" key="7">
    <source>
        <dbReference type="ARBA" id="ARBA00062000"/>
    </source>
</evidence>
<dbReference type="GO" id="GO:0005737">
    <property type="term" value="C:cytoplasm"/>
    <property type="evidence" value="ECO:0007669"/>
    <property type="project" value="UniProtKB-ARBA"/>
</dbReference>
<dbReference type="Proteomes" id="UP001286174">
    <property type="component" value="Unassembled WGS sequence"/>
</dbReference>
<evidence type="ECO:0000256" key="9">
    <source>
        <dbReference type="RuleBase" id="RU003823"/>
    </source>
</evidence>
<dbReference type="PANTHER" id="PTHR48277:SF1">
    <property type="entry name" value="MITOCHONDRIAL RIBOSOMAL PROTEIN S5"/>
    <property type="match status" value="1"/>
</dbReference>
<evidence type="ECO:0000256" key="3">
    <source>
        <dbReference type="ARBA" id="ARBA00022884"/>
    </source>
</evidence>
<evidence type="ECO:0000256" key="2">
    <source>
        <dbReference type="ARBA" id="ARBA00022730"/>
    </source>
</evidence>